<reference evidence="2 3" key="1">
    <citation type="journal article" date="2021" name="bioRxiv">
        <title>The Gossypium anomalum genome as a resource for cotton improvement and evolutionary analysis of hybrid incompatibility.</title>
        <authorList>
            <person name="Grover C.E."/>
            <person name="Yuan D."/>
            <person name="Arick M.A."/>
            <person name="Miller E.R."/>
            <person name="Hu G."/>
            <person name="Peterson D.G."/>
            <person name="Wendel J.F."/>
            <person name="Udall J.A."/>
        </authorList>
    </citation>
    <scope>NUCLEOTIDE SEQUENCE [LARGE SCALE GENOMIC DNA]</scope>
    <source>
        <strain evidence="2">JFW-Udall</strain>
        <tissue evidence="2">Leaf</tissue>
    </source>
</reference>
<dbReference type="EMBL" id="JAHUZN010000002">
    <property type="protein sequence ID" value="KAG8500994.1"/>
    <property type="molecule type" value="Genomic_DNA"/>
</dbReference>
<accession>A0A8J6D9W2</accession>
<comment type="caution">
    <text evidence="2">The sequence shown here is derived from an EMBL/GenBank/DDBJ whole genome shotgun (WGS) entry which is preliminary data.</text>
</comment>
<evidence type="ECO:0000313" key="2">
    <source>
        <dbReference type="EMBL" id="KAG8500994.1"/>
    </source>
</evidence>
<protein>
    <submittedName>
        <fullName evidence="2">Uncharacterized protein</fullName>
    </submittedName>
</protein>
<feature type="region of interest" description="Disordered" evidence="1">
    <location>
        <begin position="266"/>
        <end position="322"/>
    </location>
</feature>
<feature type="region of interest" description="Disordered" evidence="1">
    <location>
        <begin position="134"/>
        <end position="173"/>
    </location>
</feature>
<name>A0A8J6D9W2_9ROSI</name>
<proteinExistence type="predicted"/>
<dbReference type="OrthoDB" id="10378771at2759"/>
<gene>
    <name evidence="2" type="ORF">CXB51_003092</name>
</gene>
<dbReference type="AlphaFoldDB" id="A0A8J6D9W2"/>
<evidence type="ECO:0000313" key="3">
    <source>
        <dbReference type="Proteomes" id="UP000701853"/>
    </source>
</evidence>
<feature type="compositionally biased region" description="Polar residues" evidence="1">
    <location>
        <begin position="154"/>
        <end position="173"/>
    </location>
</feature>
<organism evidence="2 3">
    <name type="scientific">Gossypium anomalum</name>
    <dbReference type="NCBI Taxonomy" id="47600"/>
    <lineage>
        <taxon>Eukaryota</taxon>
        <taxon>Viridiplantae</taxon>
        <taxon>Streptophyta</taxon>
        <taxon>Embryophyta</taxon>
        <taxon>Tracheophyta</taxon>
        <taxon>Spermatophyta</taxon>
        <taxon>Magnoliopsida</taxon>
        <taxon>eudicotyledons</taxon>
        <taxon>Gunneridae</taxon>
        <taxon>Pentapetalae</taxon>
        <taxon>rosids</taxon>
        <taxon>malvids</taxon>
        <taxon>Malvales</taxon>
        <taxon>Malvaceae</taxon>
        <taxon>Malvoideae</taxon>
        <taxon>Gossypium</taxon>
    </lineage>
</organism>
<feature type="compositionally biased region" description="Low complexity" evidence="1">
    <location>
        <begin position="283"/>
        <end position="297"/>
    </location>
</feature>
<dbReference type="Proteomes" id="UP000701853">
    <property type="component" value="Chromosome 2"/>
</dbReference>
<sequence>MGTVSLSIFTSSSGSPIYIPTHNKVPLVNYATVEMHQSDRVLWQFGFRQPIPVAPEVLNDEHRVDLRQLNTDWPRYWSEYIEMWKNRYDYIPTRESIIVLELACVLEYMPWFRIHGKPYLLSEEERQRQIRVQMERRGLLNPRRRDDDTGLSIVPTQSPGPSTAPTQSLSPTLQPMTPISQPFQILPSVYPNPYMYPNPYIFPFPSPIAGWNAWPGSSPFPITLSQPPIYRLPLHEGSHEVSSGSFSFYQSSSPYGIQTPPPWLLFYQGRSSSQHPQPDPLPEELLSLPEQLQPLSEAEPRRNPARNRRRPPCGTDSDRYQH</sequence>
<evidence type="ECO:0000256" key="1">
    <source>
        <dbReference type="SAM" id="MobiDB-lite"/>
    </source>
</evidence>
<keyword evidence="3" id="KW-1185">Reference proteome</keyword>
<feature type="compositionally biased region" description="Basic and acidic residues" evidence="1">
    <location>
        <begin position="134"/>
        <end position="148"/>
    </location>
</feature>